<accession>A0A0C2GNF0</accession>
<proteinExistence type="predicted"/>
<evidence type="ECO:0000313" key="2">
    <source>
        <dbReference type="Proteomes" id="UP000054047"/>
    </source>
</evidence>
<dbReference type="Proteomes" id="UP000054047">
    <property type="component" value="Unassembled WGS sequence"/>
</dbReference>
<reference evidence="1 2" key="1">
    <citation type="submission" date="2013-12" db="EMBL/GenBank/DDBJ databases">
        <title>Draft genome of the parsitic nematode Ancylostoma duodenale.</title>
        <authorList>
            <person name="Mitreva M."/>
        </authorList>
    </citation>
    <scope>NUCLEOTIDE SEQUENCE [LARGE SCALE GENOMIC DNA]</scope>
    <source>
        <strain evidence="1 2">Zhejiang</strain>
    </source>
</reference>
<name>A0A0C2GNF0_9BILA</name>
<evidence type="ECO:0000313" key="1">
    <source>
        <dbReference type="EMBL" id="KIH62810.1"/>
    </source>
</evidence>
<dbReference type="EMBL" id="KN729063">
    <property type="protein sequence ID" value="KIH62810.1"/>
    <property type="molecule type" value="Genomic_DNA"/>
</dbReference>
<dbReference type="AlphaFoldDB" id="A0A0C2GNF0"/>
<keyword evidence="2" id="KW-1185">Reference proteome</keyword>
<sequence>MFFFKQIHVRPFLAEPVPPAKTSTAKRCVQRPLPTHALRLSVSEAKHAKFPVTKEFAHSAVVLPPILPPILRRITQVTRH</sequence>
<organism evidence="1 2">
    <name type="scientific">Ancylostoma duodenale</name>
    <dbReference type="NCBI Taxonomy" id="51022"/>
    <lineage>
        <taxon>Eukaryota</taxon>
        <taxon>Metazoa</taxon>
        <taxon>Ecdysozoa</taxon>
        <taxon>Nematoda</taxon>
        <taxon>Chromadorea</taxon>
        <taxon>Rhabditida</taxon>
        <taxon>Rhabditina</taxon>
        <taxon>Rhabditomorpha</taxon>
        <taxon>Strongyloidea</taxon>
        <taxon>Ancylostomatidae</taxon>
        <taxon>Ancylostomatinae</taxon>
        <taxon>Ancylostoma</taxon>
    </lineage>
</organism>
<protein>
    <submittedName>
        <fullName evidence="1">Uncharacterized protein</fullName>
    </submittedName>
</protein>
<gene>
    <name evidence="1" type="ORF">ANCDUO_06904</name>
</gene>